<dbReference type="AlphaFoldDB" id="A0A652YTP9"/>
<reference evidence="1" key="1">
    <citation type="submission" date="2019-07" db="EMBL/GenBank/DDBJ databases">
        <title>Genomic Encyclopedia of Type Strains, Phase IV (KMG-IV): sequencing the most valuable type-strain genomes for metagenomic binning, comparative biology and taxonomic classification.</title>
        <authorList>
            <person name="Goeker M."/>
        </authorList>
    </citation>
    <scope>NUCLEOTIDE SEQUENCE</scope>
    <source>
        <strain evidence="1">DSM 44596</strain>
    </source>
</reference>
<dbReference type="EMBL" id="VNIQ01000002">
    <property type="protein sequence ID" value="TYQ06430.1"/>
    <property type="molecule type" value="Genomic_DNA"/>
</dbReference>
<protein>
    <submittedName>
        <fullName evidence="1">Uncharacterized protein DUF2771</fullName>
    </submittedName>
</protein>
<dbReference type="InterPro" id="IPR024495">
    <property type="entry name" value="DUF2771"/>
</dbReference>
<dbReference type="Pfam" id="PF10969">
    <property type="entry name" value="DUF2771"/>
    <property type="match status" value="1"/>
</dbReference>
<proteinExistence type="predicted"/>
<accession>A0A652YTP9</accession>
<evidence type="ECO:0000313" key="1">
    <source>
        <dbReference type="EMBL" id="TYQ06430.1"/>
    </source>
</evidence>
<organism evidence="1">
    <name type="scientific">Nocardia globerula</name>
    <dbReference type="NCBI Taxonomy" id="1818"/>
    <lineage>
        <taxon>Bacteria</taxon>
        <taxon>Bacillati</taxon>
        <taxon>Actinomycetota</taxon>
        <taxon>Actinomycetes</taxon>
        <taxon>Mycobacteriales</taxon>
        <taxon>Nocardiaceae</taxon>
        <taxon>Nocardia</taxon>
    </lineage>
</organism>
<gene>
    <name evidence="1" type="ORF">FNL38_102565</name>
</gene>
<sequence length="163" mass="17504">MIMRARTKKIVAAVSVLMVVALVAYVSVLVVIIKNINDEPDGLPQITAYAHGRTIETQPAGFCTIDLSQCAQIGDVYELDVPEGYPLQLSLSKEVSDAEWAMLAVYEDADGNQTGEPRFFGAGESLAVTVEAEPEKQLVGVEIHLAVGEGSEQGLLIWSIKTA</sequence>
<comment type="caution">
    <text evidence="1">The sequence shown here is derived from an EMBL/GenBank/DDBJ whole genome shotgun (WGS) entry which is preliminary data.</text>
</comment>
<name>A0A652YTP9_NOCGL</name>